<organism evidence="1">
    <name type="scientific">Haptolina brevifila</name>
    <dbReference type="NCBI Taxonomy" id="156173"/>
    <lineage>
        <taxon>Eukaryota</taxon>
        <taxon>Haptista</taxon>
        <taxon>Haptophyta</taxon>
        <taxon>Prymnesiophyceae</taxon>
        <taxon>Prymnesiales</taxon>
        <taxon>Prymnesiaceae</taxon>
        <taxon>Haptolina</taxon>
    </lineage>
</organism>
<sequence>MLTRYYEKLMSDKGSDRSASEKLFAKLRKRKLSKKNSNSIEGTITETEVLEAIAYLAPRKSPGPDGVPPEFYRRFATPVAPGGGDADCQDRHTELTHALRVVRAHLHADGRAPSSSAEASSGPRLALVAEHCAGFTQTNKLHIC</sequence>
<proteinExistence type="predicted"/>
<dbReference type="AlphaFoldDB" id="A0A7S2JT45"/>
<reference evidence="1" key="1">
    <citation type="submission" date="2021-01" db="EMBL/GenBank/DDBJ databases">
        <authorList>
            <person name="Corre E."/>
            <person name="Pelletier E."/>
            <person name="Niang G."/>
            <person name="Scheremetjew M."/>
            <person name="Finn R."/>
            <person name="Kale V."/>
            <person name="Holt S."/>
            <person name="Cochrane G."/>
            <person name="Meng A."/>
            <person name="Brown T."/>
            <person name="Cohen L."/>
        </authorList>
    </citation>
    <scope>NUCLEOTIDE SEQUENCE</scope>
    <source>
        <strain evidence="1">UTEX LB 985</strain>
    </source>
</reference>
<gene>
    <name evidence="1" type="ORF">CBRE1094_LOCUS47590</name>
</gene>
<dbReference type="EMBL" id="HBGU01087134">
    <property type="protein sequence ID" value="CAD9556903.1"/>
    <property type="molecule type" value="Transcribed_RNA"/>
</dbReference>
<evidence type="ECO:0008006" key="2">
    <source>
        <dbReference type="Google" id="ProtNLM"/>
    </source>
</evidence>
<name>A0A7S2JT45_9EUKA</name>
<evidence type="ECO:0000313" key="1">
    <source>
        <dbReference type="EMBL" id="CAD9556903.1"/>
    </source>
</evidence>
<accession>A0A7S2JT45</accession>
<protein>
    <recommendedName>
        <fullName evidence="2">Reverse transcriptase domain-containing protein</fullName>
    </recommendedName>
</protein>